<organism evidence="2 3">
    <name type="scientific">Pukyongiella litopenaei</name>
    <dbReference type="NCBI Taxonomy" id="2605946"/>
    <lineage>
        <taxon>Bacteria</taxon>
        <taxon>Pseudomonadati</taxon>
        <taxon>Pseudomonadota</taxon>
        <taxon>Alphaproteobacteria</taxon>
        <taxon>Rhodobacterales</taxon>
        <taxon>Paracoccaceae</taxon>
        <taxon>Pukyongiella</taxon>
    </lineage>
</organism>
<proteinExistence type="predicted"/>
<feature type="compositionally biased region" description="Polar residues" evidence="1">
    <location>
        <begin position="68"/>
        <end position="78"/>
    </location>
</feature>
<sequence length="78" mass="8736">MDDYEDRPTICLVTGTYCVRAFCDDYGCANQAGVPVDENDIACGSEDIDETMPMLPPIKRKRRGTKGRQMSLSLSERE</sequence>
<dbReference type="Proteomes" id="UP000237655">
    <property type="component" value="Chromosome"/>
</dbReference>
<gene>
    <name evidence="2" type="ORF">C6Y53_02120</name>
</gene>
<protein>
    <submittedName>
        <fullName evidence="2">Uncharacterized protein</fullName>
    </submittedName>
</protein>
<evidence type="ECO:0000313" key="2">
    <source>
        <dbReference type="EMBL" id="AVO36610.1"/>
    </source>
</evidence>
<accession>A0A2S0ML51</accession>
<evidence type="ECO:0000313" key="3">
    <source>
        <dbReference type="Proteomes" id="UP000237655"/>
    </source>
</evidence>
<dbReference type="RefSeq" id="WP_106470925.1">
    <property type="nucleotide sequence ID" value="NZ_CP027665.1"/>
</dbReference>
<dbReference type="AlphaFoldDB" id="A0A2S0ML51"/>
<feature type="region of interest" description="Disordered" evidence="1">
    <location>
        <begin position="52"/>
        <end position="78"/>
    </location>
</feature>
<evidence type="ECO:0000256" key="1">
    <source>
        <dbReference type="SAM" id="MobiDB-lite"/>
    </source>
</evidence>
<dbReference type="EMBL" id="CP027665">
    <property type="protein sequence ID" value="AVO36610.1"/>
    <property type="molecule type" value="Genomic_DNA"/>
</dbReference>
<name>A0A2S0ML51_9RHOB</name>
<keyword evidence="3" id="KW-1185">Reference proteome</keyword>
<dbReference type="KEGG" id="thas:C6Y53_02120"/>
<reference evidence="3" key="1">
    <citation type="submission" date="2018-03" db="EMBL/GenBank/DDBJ databases">
        <title>Genomic analysis of the strain SH-1 isolated from shrimp intestine.</title>
        <authorList>
            <person name="Kim Y.-S."/>
            <person name="Kim S.-E."/>
            <person name="Kim K.-H."/>
        </authorList>
    </citation>
    <scope>NUCLEOTIDE SEQUENCE [LARGE SCALE GENOMIC DNA]</scope>
    <source>
        <strain evidence="3">SH-1</strain>
    </source>
</reference>